<protein>
    <recommendedName>
        <fullName evidence="12">Deoxynucleoside kinase domain-containing protein</fullName>
    </recommendedName>
</protein>
<dbReference type="EMBL" id="OX460345">
    <property type="protein sequence ID" value="CAI9173526.1"/>
    <property type="molecule type" value="Genomic_DNA"/>
</dbReference>
<dbReference type="CDD" id="cd01673">
    <property type="entry name" value="dNK"/>
    <property type="match status" value="1"/>
</dbReference>
<dbReference type="InterPro" id="IPR027417">
    <property type="entry name" value="P-loop_NTPase"/>
</dbReference>
<dbReference type="Proteomes" id="UP001176941">
    <property type="component" value="Chromosome 34"/>
</dbReference>
<evidence type="ECO:0000256" key="7">
    <source>
        <dbReference type="ARBA" id="ARBA00022840"/>
    </source>
</evidence>
<keyword evidence="8" id="KW-0539">Nucleus</keyword>
<keyword evidence="7" id="KW-0067">ATP-binding</keyword>
<evidence type="ECO:0000256" key="5">
    <source>
        <dbReference type="ARBA" id="ARBA00022741"/>
    </source>
</evidence>
<comment type="subunit">
    <text evidence="3">Homodimer.</text>
</comment>
<proteinExistence type="inferred from homology"/>
<comment type="catalytic activity">
    <reaction evidence="9">
        <text>2'-deoxyguanosine + ATP = dGMP + ADP + H(+)</text>
        <dbReference type="Rhea" id="RHEA:19201"/>
        <dbReference type="ChEBI" id="CHEBI:15378"/>
        <dbReference type="ChEBI" id="CHEBI:17172"/>
        <dbReference type="ChEBI" id="CHEBI:30616"/>
        <dbReference type="ChEBI" id="CHEBI:57673"/>
        <dbReference type="ChEBI" id="CHEBI:456216"/>
        <dbReference type="EC" id="2.7.1.113"/>
    </reaction>
</comment>
<comment type="catalytic activity">
    <reaction evidence="11">
        <text>2'-deoxyadenosine + ATP = dAMP + ADP + H(+)</text>
        <dbReference type="Rhea" id="RHEA:23452"/>
        <dbReference type="ChEBI" id="CHEBI:15378"/>
        <dbReference type="ChEBI" id="CHEBI:17256"/>
        <dbReference type="ChEBI" id="CHEBI:30616"/>
        <dbReference type="ChEBI" id="CHEBI:58245"/>
        <dbReference type="ChEBI" id="CHEBI:456216"/>
        <dbReference type="EC" id="2.7.1.76"/>
    </reaction>
</comment>
<dbReference type="PANTHER" id="PTHR10513">
    <property type="entry name" value="DEOXYNUCLEOSIDE KINASE"/>
    <property type="match status" value="1"/>
</dbReference>
<comment type="subcellular location">
    <subcellularLocation>
        <location evidence="1">Nucleus</location>
    </subcellularLocation>
</comment>
<gene>
    <name evidence="13" type="ORF">MRATA1EN1_LOCUS22488</name>
</gene>
<evidence type="ECO:0000259" key="12">
    <source>
        <dbReference type="Pfam" id="PF01712"/>
    </source>
</evidence>
<accession>A0ABN8ZKJ8</accession>
<keyword evidence="5" id="KW-0547">Nucleotide-binding</keyword>
<dbReference type="Pfam" id="PF01712">
    <property type="entry name" value="dNK"/>
    <property type="match status" value="1"/>
</dbReference>
<evidence type="ECO:0000256" key="3">
    <source>
        <dbReference type="ARBA" id="ARBA00011738"/>
    </source>
</evidence>
<dbReference type="InterPro" id="IPR031314">
    <property type="entry name" value="DNK_dom"/>
</dbReference>
<evidence type="ECO:0000256" key="9">
    <source>
        <dbReference type="ARBA" id="ARBA00047656"/>
    </source>
</evidence>
<evidence type="ECO:0000313" key="13">
    <source>
        <dbReference type="EMBL" id="CAI9173526.1"/>
    </source>
</evidence>
<dbReference type="PANTHER" id="PTHR10513:SF19">
    <property type="entry name" value="DEOXYCYTIDINE KINASE"/>
    <property type="match status" value="1"/>
</dbReference>
<keyword evidence="4" id="KW-0808">Transferase</keyword>
<dbReference type="InterPro" id="IPR002624">
    <property type="entry name" value="DCK/DGK"/>
</dbReference>
<evidence type="ECO:0000313" key="14">
    <source>
        <dbReference type="Proteomes" id="UP001176941"/>
    </source>
</evidence>
<name>A0ABN8ZKJ8_RANTA</name>
<evidence type="ECO:0000256" key="2">
    <source>
        <dbReference type="ARBA" id="ARBA00007420"/>
    </source>
</evidence>
<dbReference type="PIRSF" id="PIRSF000705">
    <property type="entry name" value="DNK"/>
    <property type="match status" value="1"/>
</dbReference>
<keyword evidence="6" id="KW-0418">Kinase</keyword>
<dbReference type="Gene3D" id="3.40.50.300">
    <property type="entry name" value="P-loop containing nucleotide triphosphate hydrolases"/>
    <property type="match status" value="1"/>
</dbReference>
<evidence type="ECO:0000256" key="4">
    <source>
        <dbReference type="ARBA" id="ARBA00022679"/>
    </source>
</evidence>
<evidence type="ECO:0000256" key="1">
    <source>
        <dbReference type="ARBA" id="ARBA00004123"/>
    </source>
</evidence>
<evidence type="ECO:0000256" key="8">
    <source>
        <dbReference type="ARBA" id="ARBA00023242"/>
    </source>
</evidence>
<evidence type="ECO:0000256" key="10">
    <source>
        <dbReference type="ARBA" id="ARBA00048193"/>
    </source>
</evidence>
<comment type="similarity">
    <text evidence="2">Belongs to the DCK/DGK family.</text>
</comment>
<sequence>MATPPKSCPSPSASSEGTRIKKISIEGNIAAGKSTFVNILKQVCEDWEVVPEPVARWCNVQSTQNESEELTTSQKSGGNVLQMMYEKPERWSFTFQSYARLSRIRAQLAALNGKLKDAEKPVLFFERSVYSDRYIFASNLYESDCMNETDLELDGIIYLRATPEKCLNRIYLRGRNEEQGIPLEYLEKLHYKHESWLLHRTLKTNFDYLQEVPILTLDVNEDFKDKHDSLIEKVKDFLSTL</sequence>
<dbReference type="SUPFAM" id="SSF52540">
    <property type="entry name" value="P-loop containing nucleoside triphosphate hydrolases"/>
    <property type="match status" value="1"/>
</dbReference>
<evidence type="ECO:0000256" key="11">
    <source>
        <dbReference type="ARBA" id="ARBA00048675"/>
    </source>
</evidence>
<organism evidence="13 14">
    <name type="scientific">Rangifer tarandus platyrhynchus</name>
    <name type="common">Svalbard reindeer</name>
    <dbReference type="NCBI Taxonomy" id="3082113"/>
    <lineage>
        <taxon>Eukaryota</taxon>
        <taxon>Metazoa</taxon>
        <taxon>Chordata</taxon>
        <taxon>Craniata</taxon>
        <taxon>Vertebrata</taxon>
        <taxon>Euteleostomi</taxon>
        <taxon>Mammalia</taxon>
        <taxon>Eutheria</taxon>
        <taxon>Laurasiatheria</taxon>
        <taxon>Artiodactyla</taxon>
        <taxon>Ruminantia</taxon>
        <taxon>Pecora</taxon>
        <taxon>Cervidae</taxon>
        <taxon>Odocoileinae</taxon>
        <taxon>Rangifer</taxon>
    </lineage>
</organism>
<comment type="catalytic activity">
    <reaction evidence="10">
        <text>2'-deoxycytidine + a ribonucleoside 5'-triphosphate = dCMP + a ribonucleoside 5'-diphosphate + H(+)</text>
        <dbReference type="Rhea" id="RHEA:20061"/>
        <dbReference type="ChEBI" id="CHEBI:15378"/>
        <dbReference type="ChEBI" id="CHEBI:15698"/>
        <dbReference type="ChEBI" id="CHEBI:57566"/>
        <dbReference type="ChEBI" id="CHEBI:57930"/>
        <dbReference type="ChEBI" id="CHEBI:61557"/>
        <dbReference type="EC" id="2.7.1.74"/>
    </reaction>
</comment>
<reference evidence="13" key="1">
    <citation type="submission" date="2023-04" db="EMBL/GenBank/DDBJ databases">
        <authorList>
            <consortium name="ELIXIR-Norway"/>
        </authorList>
    </citation>
    <scope>NUCLEOTIDE SEQUENCE [LARGE SCALE GENOMIC DNA]</scope>
</reference>
<feature type="domain" description="Deoxynucleoside kinase" evidence="12">
    <location>
        <begin position="23"/>
        <end position="238"/>
    </location>
</feature>
<dbReference type="InterPro" id="IPR050566">
    <property type="entry name" value="Deoxyribonucleoside_kinase"/>
</dbReference>
<keyword evidence="14" id="KW-1185">Reference proteome</keyword>
<evidence type="ECO:0000256" key="6">
    <source>
        <dbReference type="ARBA" id="ARBA00022777"/>
    </source>
</evidence>